<evidence type="ECO:0000256" key="1">
    <source>
        <dbReference type="ARBA" id="ARBA00004163"/>
    </source>
</evidence>
<dbReference type="GO" id="GO:0000139">
    <property type="term" value="C:Golgi membrane"/>
    <property type="evidence" value="ECO:0007669"/>
    <property type="project" value="UniProtKB-SubCell"/>
</dbReference>
<dbReference type="PANTHER" id="PTHR21230">
    <property type="entry name" value="VESICLE TRANSPORT V-SNARE PROTEIN VTI1-RELATED"/>
    <property type="match status" value="1"/>
</dbReference>
<keyword evidence="7" id="KW-0333">Golgi apparatus</keyword>
<dbReference type="Gene3D" id="1.20.5.110">
    <property type="match status" value="1"/>
</dbReference>
<dbReference type="GO" id="GO:0006906">
    <property type="term" value="P:vesicle fusion"/>
    <property type="evidence" value="ECO:0007669"/>
    <property type="project" value="TreeGrafter"/>
</dbReference>
<dbReference type="InterPro" id="IPR027027">
    <property type="entry name" value="GOSR2/Membrin/Bos1"/>
</dbReference>
<keyword evidence="15" id="KW-1185">Reference proteome</keyword>
<reference evidence="15" key="2">
    <citation type="submission" date="2009-11" db="EMBL/GenBank/DDBJ databases">
        <title>The Genome Sequence of Allomyces macrogynus strain ATCC 38327.</title>
        <authorList>
            <consortium name="The Broad Institute Genome Sequencing Platform"/>
            <person name="Russ C."/>
            <person name="Cuomo C."/>
            <person name="Shea T."/>
            <person name="Young S.K."/>
            <person name="Zeng Q."/>
            <person name="Koehrsen M."/>
            <person name="Haas B."/>
            <person name="Borodovsky M."/>
            <person name="Guigo R."/>
            <person name="Alvarado L."/>
            <person name="Berlin A."/>
            <person name="Borenstein D."/>
            <person name="Chen Z."/>
            <person name="Engels R."/>
            <person name="Freedman E."/>
            <person name="Gellesch M."/>
            <person name="Goldberg J."/>
            <person name="Griggs A."/>
            <person name="Gujja S."/>
            <person name="Heiman D."/>
            <person name="Hepburn T."/>
            <person name="Howarth C."/>
            <person name="Jen D."/>
            <person name="Larson L."/>
            <person name="Lewis B."/>
            <person name="Mehta T."/>
            <person name="Park D."/>
            <person name="Pearson M."/>
            <person name="Roberts A."/>
            <person name="Saif S."/>
            <person name="Shenoy N."/>
            <person name="Sisk P."/>
            <person name="Stolte C."/>
            <person name="Sykes S."/>
            <person name="Walk T."/>
            <person name="White J."/>
            <person name="Yandava C."/>
            <person name="Burger G."/>
            <person name="Gray M.W."/>
            <person name="Holland P.W.H."/>
            <person name="King N."/>
            <person name="Lang F.B.F."/>
            <person name="Roger A.J."/>
            <person name="Ruiz-Trillo I."/>
            <person name="Lander E."/>
            <person name="Nusbaum C."/>
        </authorList>
    </citation>
    <scope>NUCLEOTIDE SEQUENCE [LARGE SCALE GENOMIC DNA]</scope>
    <source>
        <strain evidence="15">ATCC 38327</strain>
    </source>
</reference>
<dbReference type="CDD" id="cd15863">
    <property type="entry name" value="SNARE_GS27"/>
    <property type="match status" value="1"/>
</dbReference>
<comment type="subcellular location">
    <subcellularLocation>
        <location evidence="1">Endoplasmic reticulum membrane</location>
        <topology evidence="1">Single-pass type IV membrane protein</topology>
    </subcellularLocation>
    <subcellularLocation>
        <location evidence="2">Golgi apparatus membrane</location>
        <topology evidence="2">Single-pass type IV membrane protein</topology>
    </subcellularLocation>
</comment>
<dbReference type="SUPFAM" id="SSF58038">
    <property type="entry name" value="SNARE fusion complex"/>
    <property type="match status" value="1"/>
</dbReference>
<keyword evidence="5 11" id="KW-0653">Protein transport</keyword>
<dbReference type="EMBL" id="GG745391">
    <property type="protein sequence ID" value="KNE73225.1"/>
    <property type="molecule type" value="Genomic_DNA"/>
</dbReference>
<dbReference type="GO" id="GO:0005789">
    <property type="term" value="C:endoplasmic reticulum membrane"/>
    <property type="evidence" value="ECO:0007669"/>
    <property type="project" value="UniProtKB-SubCell"/>
</dbReference>
<evidence type="ECO:0000256" key="12">
    <source>
        <dbReference type="SAM" id="MobiDB-lite"/>
    </source>
</evidence>
<dbReference type="PIRSF" id="PIRSF028865">
    <property type="entry name" value="Membrin-2"/>
    <property type="match status" value="1"/>
</dbReference>
<dbReference type="GO" id="GO:0005484">
    <property type="term" value="F:SNAP receptor activity"/>
    <property type="evidence" value="ECO:0007669"/>
    <property type="project" value="InterPro"/>
</dbReference>
<dbReference type="GO" id="GO:0031902">
    <property type="term" value="C:late endosome membrane"/>
    <property type="evidence" value="ECO:0007669"/>
    <property type="project" value="TreeGrafter"/>
</dbReference>
<keyword evidence="3 11" id="KW-0813">Transport</keyword>
<proteinExistence type="inferred from homology"/>
<evidence type="ECO:0000313" key="15">
    <source>
        <dbReference type="Proteomes" id="UP000054350"/>
    </source>
</evidence>
<comment type="function">
    <text evidence="11">SNARE required for protein transport between the ER and the Golgi complex.</text>
</comment>
<keyword evidence="8 11" id="KW-0472">Membrane</keyword>
<evidence type="ECO:0000256" key="6">
    <source>
        <dbReference type="ARBA" id="ARBA00022989"/>
    </source>
</evidence>
<feature type="compositionally biased region" description="Low complexity" evidence="12">
    <location>
        <begin position="108"/>
        <end position="117"/>
    </location>
</feature>
<gene>
    <name evidence="14" type="ORF">AMAG_17411</name>
</gene>
<dbReference type="GO" id="GO:0012507">
    <property type="term" value="C:ER to Golgi transport vesicle membrane"/>
    <property type="evidence" value="ECO:0007669"/>
    <property type="project" value="TreeGrafter"/>
</dbReference>
<feature type="region of interest" description="Disordered" evidence="12">
    <location>
        <begin position="89"/>
        <end position="117"/>
    </location>
</feature>
<evidence type="ECO:0000256" key="10">
    <source>
        <dbReference type="ARBA" id="ARBA00040957"/>
    </source>
</evidence>
<evidence type="ECO:0000256" key="7">
    <source>
        <dbReference type="ARBA" id="ARBA00023034"/>
    </source>
</evidence>
<dbReference type="Proteomes" id="UP000054350">
    <property type="component" value="Unassembled WGS sequence"/>
</dbReference>
<name>A0A0L0TEV0_ALLM3</name>
<dbReference type="GO" id="GO:0031201">
    <property type="term" value="C:SNARE complex"/>
    <property type="evidence" value="ECO:0007669"/>
    <property type="project" value="TreeGrafter"/>
</dbReference>
<evidence type="ECO:0000313" key="14">
    <source>
        <dbReference type="EMBL" id="KNE73225.1"/>
    </source>
</evidence>
<protein>
    <recommendedName>
        <fullName evidence="10 11">Protein transport protein BOS1</fullName>
    </recommendedName>
</protein>
<organism evidence="14 15">
    <name type="scientific">Allomyces macrogynus (strain ATCC 38327)</name>
    <name type="common">Allomyces javanicus var. macrogynus</name>
    <dbReference type="NCBI Taxonomy" id="578462"/>
    <lineage>
        <taxon>Eukaryota</taxon>
        <taxon>Fungi</taxon>
        <taxon>Fungi incertae sedis</taxon>
        <taxon>Blastocladiomycota</taxon>
        <taxon>Blastocladiomycetes</taxon>
        <taxon>Blastocladiales</taxon>
        <taxon>Blastocladiaceae</taxon>
        <taxon>Allomyces</taxon>
    </lineage>
</organism>
<evidence type="ECO:0000256" key="9">
    <source>
        <dbReference type="ARBA" id="ARBA00037983"/>
    </source>
</evidence>
<reference evidence="14 15" key="1">
    <citation type="submission" date="2009-11" db="EMBL/GenBank/DDBJ databases">
        <title>Annotation of Allomyces macrogynus ATCC 38327.</title>
        <authorList>
            <consortium name="The Broad Institute Genome Sequencing Platform"/>
            <person name="Russ C."/>
            <person name="Cuomo C."/>
            <person name="Burger G."/>
            <person name="Gray M.W."/>
            <person name="Holland P.W.H."/>
            <person name="King N."/>
            <person name="Lang F.B.F."/>
            <person name="Roger A.J."/>
            <person name="Ruiz-Trillo I."/>
            <person name="Young S.K."/>
            <person name="Zeng Q."/>
            <person name="Gargeya S."/>
            <person name="Fitzgerald M."/>
            <person name="Haas B."/>
            <person name="Abouelleil A."/>
            <person name="Alvarado L."/>
            <person name="Arachchi H.M."/>
            <person name="Berlin A."/>
            <person name="Chapman S.B."/>
            <person name="Gearin G."/>
            <person name="Goldberg J."/>
            <person name="Griggs A."/>
            <person name="Gujja S."/>
            <person name="Hansen M."/>
            <person name="Heiman D."/>
            <person name="Howarth C."/>
            <person name="Larimer J."/>
            <person name="Lui A."/>
            <person name="MacDonald P.J.P."/>
            <person name="McCowen C."/>
            <person name="Montmayeur A."/>
            <person name="Murphy C."/>
            <person name="Neiman D."/>
            <person name="Pearson M."/>
            <person name="Priest M."/>
            <person name="Roberts A."/>
            <person name="Saif S."/>
            <person name="Shea T."/>
            <person name="Sisk P."/>
            <person name="Stolte C."/>
            <person name="Sykes S."/>
            <person name="Wortman J."/>
            <person name="Nusbaum C."/>
            <person name="Birren B."/>
        </authorList>
    </citation>
    <scope>NUCLEOTIDE SEQUENCE [LARGE SCALE GENOMIC DNA]</scope>
    <source>
        <strain evidence="14 15">ATCC 38327</strain>
    </source>
</reference>
<accession>A0A0L0TEV0</accession>
<dbReference type="GO" id="GO:0015031">
    <property type="term" value="P:protein transport"/>
    <property type="evidence" value="ECO:0007669"/>
    <property type="project" value="UniProtKB-KW"/>
</dbReference>
<evidence type="ECO:0000256" key="11">
    <source>
        <dbReference type="PIRNR" id="PIRNR028865"/>
    </source>
</evidence>
<evidence type="ECO:0000256" key="3">
    <source>
        <dbReference type="ARBA" id="ARBA00022448"/>
    </source>
</evidence>
<sequence>MNSLYQNLLRQSDTLAQLLDRADVDLTAPVSGQIETLLANLDRSLADYVDFSRAEPNLAKREKAALRSKRFADDIQLMKDRYARAQTRAAQRQTHGDERNELFQRTNPTSAPAPGAISISIGGAATSSATDYYAGESAALHRTESHLDDFLTAGRAALADLADQRHVLKRTHRRMLDAANTLGLSRSLIGAIERRGIQDTWVFVALVVVSVVAMWGMYAYFRG</sequence>
<dbReference type="eggNOG" id="KOG3251">
    <property type="taxonomic scope" value="Eukaryota"/>
</dbReference>
<evidence type="ECO:0000256" key="13">
    <source>
        <dbReference type="SAM" id="Phobius"/>
    </source>
</evidence>
<dbReference type="Pfam" id="PF12352">
    <property type="entry name" value="V-SNARE_C"/>
    <property type="match status" value="1"/>
</dbReference>
<dbReference type="OrthoDB" id="158360at2759"/>
<keyword evidence="6 13" id="KW-1133">Transmembrane helix</keyword>
<keyword evidence="4 13" id="KW-0812">Transmembrane</keyword>
<evidence type="ECO:0000256" key="2">
    <source>
        <dbReference type="ARBA" id="ARBA00004409"/>
    </source>
</evidence>
<dbReference type="GO" id="GO:0000149">
    <property type="term" value="F:SNARE binding"/>
    <property type="evidence" value="ECO:0007669"/>
    <property type="project" value="TreeGrafter"/>
</dbReference>
<dbReference type="STRING" id="578462.A0A0L0TEV0"/>
<dbReference type="AlphaFoldDB" id="A0A0L0TEV0"/>
<evidence type="ECO:0000256" key="4">
    <source>
        <dbReference type="ARBA" id="ARBA00022692"/>
    </source>
</evidence>
<evidence type="ECO:0000256" key="8">
    <source>
        <dbReference type="ARBA" id="ARBA00023136"/>
    </source>
</evidence>
<dbReference type="PANTHER" id="PTHR21230:SF1">
    <property type="entry name" value="GOLGI SNAP RECEPTOR COMPLEX MEMBER 2"/>
    <property type="match status" value="1"/>
</dbReference>
<dbReference type="GO" id="GO:0006888">
    <property type="term" value="P:endoplasmic reticulum to Golgi vesicle-mediated transport"/>
    <property type="evidence" value="ECO:0007669"/>
    <property type="project" value="TreeGrafter"/>
</dbReference>
<feature type="transmembrane region" description="Helical" evidence="13">
    <location>
        <begin position="201"/>
        <end position="221"/>
    </location>
</feature>
<evidence type="ECO:0000256" key="5">
    <source>
        <dbReference type="ARBA" id="ARBA00022927"/>
    </source>
</evidence>
<comment type="similarity">
    <text evidence="9 11">Belongs to the BOS1 family.</text>
</comment>
<dbReference type="VEuPathDB" id="FungiDB:AMAG_17411"/>